<dbReference type="InterPro" id="IPR004474">
    <property type="entry name" value="LytR_CpsA_psr"/>
</dbReference>
<organism evidence="5 6">
    <name type="scientific">Streptomyces chrestomyceticus JCM 4735</name>
    <dbReference type="NCBI Taxonomy" id="1306181"/>
    <lineage>
        <taxon>Bacteria</taxon>
        <taxon>Bacillati</taxon>
        <taxon>Actinomycetota</taxon>
        <taxon>Actinomycetes</taxon>
        <taxon>Kitasatosporales</taxon>
        <taxon>Streptomycetaceae</taxon>
        <taxon>Streptomyces</taxon>
    </lineage>
</organism>
<comment type="caution">
    <text evidence="5">The sequence shown here is derived from an EMBL/GenBank/DDBJ whole genome shotgun (WGS) entry which is preliminary data.</text>
</comment>
<feature type="domain" description="Cell envelope-related transcriptional attenuator" evidence="4">
    <location>
        <begin position="199"/>
        <end position="352"/>
    </location>
</feature>
<dbReference type="GeneID" id="95619504"/>
<name>A0A7U9PU07_9ACTN</name>
<keyword evidence="3" id="KW-0812">Transmembrane</keyword>
<evidence type="ECO:0000256" key="1">
    <source>
        <dbReference type="ARBA" id="ARBA00006068"/>
    </source>
</evidence>
<evidence type="ECO:0000256" key="2">
    <source>
        <dbReference type="SAM" id="MobiDB-lite"/>
    </source>
</evidence>
<protein>
    <submittedName>
        <fullName evidence="5">Transcriptional regulator</fullName>
    </submittedName>
</protein>
<evidence type="ECO:0000256" key="3">
    <source>
        <dbReference type="SAM" id="Phobius"/>
    </source>
</evidence>
<feature type="region of interest" description="Disordered" evidence="2">
    <location>
        <begin position="432"/>
        <end position="474"/>
    </location>
</feature>
<dbReference type="NCBIfam" id="TIGR00350">
    <property type="entry name" value="lytR_cpsA_psr"/>
    <property type="match status" value="1"/>
</dbReference>
<comment type="similarity">
    <text evidence="1">Belongs to the LytR/CpsA/Psr (LCP) family.</text>
</comment>
<accession>A0A7U9PU07</accession>
<dbReference type="InterPro" id="IPR050922">
    <property type="entry name" value="LytR/CpsA/Psr_CW_biosynth"/>
</dbReference>
<proteinExistence type="inferred from homology"/>
<dbReference type="PANTHER" id="PTHR33392:SF6">
    <property type="entry name" value="POLYISOPRENYL-TEICHOIC ACID--PEPTIDOGLYCAN TEICHOIC ACID TRANSFERASE TAGU"/>
    <property type="match status" value="1"/>
</dbReference>
<evidence type="ECO:0000313" key="6">
    <source>
        <dbReference type="Proteomes" id="UP000287830"/>
    </source>
</evidence>
<evidence type="ECO:0000313" key="5">
    <source>
        <dbReference type="EMBL" id="GCD32707.1"/>
    </source>
</evidence>
<feature type="transmembrane region" description="Helical" evidence="3">
    <location>
        <begin position="127"/>
        <end position="146"/>
    </location>
</feature>
<dbReference type="EMBL" id="BHZC01000001">
    <property type="protein sequence ID" value="GCD32707.1"/>
    <property type="molecule type" value="Genomic_DNA"/>
</dbReference>
<sequence>MTDPLDQRAGRTAPTGEQGRHGDAGSRPVHPGPVRVTGELWRPEPTGGRGPYAESELHADPDLYADSDPYAHPDPYADPGPPASQGPYAAPEGAAARERFAERPSSRYGPRRAHARQPKKRRRLRRAVLVLLAAVVVAAGGTYGWAETRLQRDVDLGAYGDRPPPGEGTNYLIVGSDSRDGLSDDDVKDLHAGGGGGRRTDSMMLLHSGSRGTSMVSLPRDSWITLPGRLDTSTGKTKRPERDKLNAAFSYGGPELLVHTVEKNTGLRIDHYAEIGFAGFVNIVDAIGGVRMCLDRDIKDEKSGADLRKGCHTLNGRQALAFVRQRHQERQGDLGRSKNQQKFLSTLAHQAAQPDTLFDPTQIGPAVQAGLDTLIVDKDMSLRDLSRIFLAVQSVAGGQGKQINVPLSGIGVPTPKGNVLKWDGRGSARLFDDLRHDRPVTETGKTPRHRGGAVSHTPSRDDRPQRQGEQRAGR</sequence>
<evidence type="ECO:0000259" key="4">
    <source>
        <dbReference type="Pfam" id="PF03816"/>
    </source>
</evidence>
<feature type="compositionally biased region" description="Basic residues" evidence="2">
    <location>
        <begin position="109"/>
        <end position="120"/>
    </location>
</feature>
<feature type="region of interest" description="Disordered" evidence="2">
    <location>
        <begin position="1"/>
        <end position="120"/>
    </location>
</feature>
<dbReference type="PANTHER" id="PTHR33392">
    <property type="entry name" value="POLYISOPRENYL-TEICHOIC ACID--PEPTIDOGLYCAN TEICHOIC ACID TRANSFERASE TAGU"/>
    <property type="match status" value="1"/>
</dbReference>
<reference evidence="5 6" key="1">
    <citation type="submission" date="2018-11" db="EMBL/GenBank/DDBJ databases">
        <title>Whole genome sequence of Streptomyces chrestomyceticus NBRC 13444(T).</title>
        <authorList>
            <person name="Komaki H."/>
            <person name="Tamura T."/>
        </authorList>
    </citation>
    <scope>NUCLEOTIDE SEQUENCE [LARGE SCALE GENOMIC DNA]</scope>
    <source>
        <strain evidence="5 6">NBRC 13444</strain>
    </source>
</reference>
<feature type="compositionally biased region" description="Low complexity" evidence="2">
    <location>
        <begin position="64"/>
        <end position="74"/>
    </location>
</feature>
<feature type="compositionally biased region" description="Basic and acidic residues" evidence="2">
    <location>
        <begin position="95"/>
        <end position="105"/>
    </location>
</feature>
<dbReference type="Pfam" id="PF03816">
    <property type="entry name" value="LytR_cpsA_psr"/>
    <property type="match status" value="1"/>
</dbReference>
<keyword evidence="3" id="KW-1133">Transmembrane helix</keyword>
<dbReference type="RefSeq" id="WP_244954926.1">
    <property type="nucleotide sequence ID" value="NZ_BHZC01000001.1"/>
</dbReference>
<dbReference type="Gene3D" id="3.40.630.190">
    <property type="entry name" value="LCP protein"/>
    <property type="match status" value="1"/>
</dbReference>
<dbReference type="Proteomes" id="UP000287830">
    <property type="component" value="Unassembled WGS sequence"/>
</dbReference>
<keyword evidence="3" id="KW-0472">Membrane</keyword>
<dbReference type="AlphaFoldDB" id="A0A7U9PU07"/>
<gene>
    <name evidence="5" type="ORF">OEIGOIKO_00424</name>
</gene>
<feature type="compositionally biased region" description="Basic and acidic residues" evidence="2">
    <location>
        <begin position="458"/>
        <end position="474"/>
    </location>
</feature>